<protein>
    <submittedName>
        <fullName evidence="3">Recombinase family protein</fullName>
    </submittedName>
</protein>
<comment type="caution">
    <text evidence="3">The sequence shown here is derived from an EMBL/GenBank/DDBJ whole genome shotgun (WGS) entry which is preliminary data.</text>
</comment>
<evidence type="ECO:0000259" key="2">
    <source>
        <dbReference type="PROSITE" id="PS51737"/>
    </source>
</evidence>
<organism evidence="3 4">
    <name type="scientific">Streptomyces racemochromogenes</name>
    <dbReference type="NCBI Taxonomy" id="67353"/>
    <lineage>
        <taxon>Bacteria</taxon>
        <taxon>Bacillati</taxon>
        <taxon>Actinomycetota</taxon>
        <taxon>Actinomycetes</taxon>
        <taxon>Kitasatosporales</taxon>
        <taxon>Streptomycetaceae</taxon>
        <taxon>Streptomyces</taxon>
    </lineage>
</organism>
<dbReference type="InterPro" id="IPR050639">
    <property type="entry name" value="SSR_resolvase"/>
</dbReference>
<dbReference type="SUPFAM" id="SSF53041">
    <property type="entry name" value="Resolvase-like"/>
    <property type="match status" value="1"/>
</dbReference>
<feature type="compositionally biased region" description="Basic and acidic residues" evidence="1">
    <location>
        <begin position="14"/>
        <end position="25"/>
    </location>
</feature>
<dbReference type="Gene3D" id="3.40.50.1390">
    <property type="entry name" value="Resolvase, N-terminal catalytic domain"/>
    <property type="match status" value="1"/>
</dbReference>
<dbReference type="RefSeq" id="WP_395507725.1">
    <property type="nucleotide sequence ID" value="NZ_JBBDHD010000002.1"/>
</dbReference>
<gene>
    <name evidence="3" type="ORF">WDV06_01475</name>
</gene>
<proteinExistence type="predicted"/>
<accession>A0ABW7P650</accession>
<dbReference type="InterPro" id="IPR006119">
    <property type="entry name" value="Resolv_N"/>
</dbReference>
<dbReference type="PROSITE" id="PS51737">
    <property type="entry name" value="RECOMBINASE_DNA_BIND"/>
    <property type="match status" value="1"/>
</dbReference>
<feature type="region of interest" description="Disordered" evidence="1">
    <location>
        <begin position="1"/>
        <end position="25"/>
    </location>
</feature>
<evidence type="ECO:0000313" key="3">
    <source>
        <dbReference type="EMBL" id="MFH7593762.1"/>
    </source>
</evidence>
<name>A0ABW7P650_9ACTN</name>
<dbReference type="Proteomes" id="UP001610631">
    <property type="component" value="Unassembled WGS sequence"/>
</dbReference>
<sequence length="435" mass="47761">MELIPVASYARTSQDSRHRDERGVRNQHRINEKTARDQGCVVVATYTDKARSATKGDRERPAFDRLLADLHRGHAFTAGPLRGVVAVADDRLYRRPEDFIRFMSALTSGPGRVYVGRDGLRDPYTKEGLLQGAESLQGAVAEGRMRSRRVQDWHWSRAMDGLPHSGPRPFGWQEDRQSLHPVEAELVRKAIEERIAGASVGEVVREWAALGVTGTRGGRPNPQTVTQIITAPRVCGFRANRGELLMDPETGRPLIGVWQAIVTPGQWEAVCATFSAGSLYMHRGPLSPRLTGRKAGPKYLATGFLRCGAETEGGGVCGQPMGGGKAASRKSPYNYICTAGRGCGRCAISGPLVEEAIARLLFPANGKGKVRLPESMRERWQSGEMGFEEKRRVIGSVFAHLVITPGRKGCHTWDYSRVVPVWKWADRLSSAEPAA</sequence>
<feature type="domain" description="Recombinase" evidence="2">
    <location>
        <begin position="169"/>
        <end position="280"/>
    </location>
</feature>
<evidence type="ECO:0000256" key="1">
    <source>
        <dbReference type="SAM" id="MobiDB-lite"/>
    </source>
</evidence>
<dbReference type="EMBL" id="JBBDHD010000002">
    <property type="protein sequence ID" value="MFH7593762.1"/>
    <property type="molecule type" value="Genomic_DNA"/>
</dbReference>
<dbReference type="Gene3D" id="3.90.1750.20">
    <property type="entry name" value="Putative Large Serine Recombinase, Chain B, Domain 2"/>
    <property type="match status" value="1"/>
</dbReference>
<dbReference type="CDD" id="cd00338">
    <property type="entry name" value="Ser_Recombinase"/>
    <property type="match status" value="1"/>
</dbReference>
<reference evidence="3 4" key="1">
    <citation type="submission" date="2024-03" db="EMBL/GenBank/DDBJ databases">
        <title>Whole genome sequencing of Streptomyces racemochromogenes, to identify antimicrobial biosynthetic gene clusters.</title>
        <authorList>
            <person name="Suryawanshi P."/>
            <person name="Krishnaraj P.U."/>
            <person name="Arun Y.P."/>
            <person name="Suryawanshi M.P."/>
            <person name="Rakshit O."/>
        </authorList>
    </citation>
    <scope>NUCLEOTIDE SEQUENCE [LARGE SCALE GENOMIC DNA]</scope>
    <source>
        <strain evidence="3 4">AUDT626</strain>
    </source>
</reference>
<keyword evidence="4" id="KW-1185">Reference proteome</keyword>
<dbReference type="InterPro" id="IPR038109">
    <property type="entry name" value="DNA_bind_recomb_sf"/>
</dbReference>
<dbReference type="PANTHER" id="PTHR30461">
    <property type="entry name" value="DNA-INVERTASE FROM LAMBDOID PROPHAGE"/>
    <property type="match status" value="1"/>
</dbReference>
<dbReference type="Pfam" id="PF07508">
    <property type="entry name" value="Recombinase"/>
    <property type="match status" value="1"/>
</dbReference>
<evidence type="ECO:0000313" key="4">
    <source>
        <dbReference type="Proteomes" id="UP001610631"/>
    </source>
</evidence>
<dbReference type="SMART" id="SM00857">
    <property type="entry name" value="Resolvase"/>
    <property type="match status" value="1"/>
</dbReference>
<dbReference type="InterPro" id="IPR011109">
    <property type="entry name" value="DNA_bind_recombinase_dom"/>
</dbReference>
<dbReference type="Pfam" id="PF00239">
    <property type="entry name" value="Resolvase"/>
    <property type="match status" value="1"/>
</dbReference>
<dbReference type="InterPro" id="IPR036162">
    <property type="entry name" value="Resolvase-like_N_sf"/>
</dbReference>
<dbReference type="PANTHER" id="PTHR30461:SF23">
    <property type="entry name" value="DNA RECOMBINASE-RELATED"/>
    <property type="match status" value="1"/>
</dbReference>